<dbReference type="Gene3D" id="1.10.8.10">
    <property type="entry name" value="DNA helicase RuvA subunit, C-terminal domain"/>
    <property type="match status" value="1"/>
</dbReference>
<dbReference type="InterPro" id="IPR018997">
    <property type="entry name" value="PUB_domain"/>
</dbReference>
<dbReference type="SUPFAM" id="SSF143503">
    <property type="entry name" value="PUG domain-like"/>
    <property type="match status" value="1"/>
</dbReference>
<feature type="region of interest" description="Disordered" evidence="1">
    <location>
        <begin position="66"/>
        <end position="101"/>
    </location>
</feature>
<comment type="caution">
    <text evidence="3">The sequence shown here is derived from an EMBL/GenBank/DDBJ whole genome shotgun (WGS) entry which is preliminary data.</text>
</comment>
<feature type="compositionally biased region" description="Polar residues" evidence="1">
    <location>
        <begin position="165"/>
        <end position="175"/>
    </location>
</feature>
<name>A0A835QRS8_VANPL</name>
<dbReference type="Gene3D" id="1.20.58.2190">
    <property type="match status" value="1"/>
</dbReference>
<dbReference type="SMART" id="SM00580">
    <property type="entry name" value="PUG"/>
    <property type="match status" value="1"/>
</dbReference>
<dbReference type="Pfam" id="PF09409">
    <property type="entry name" value="PUB"/>
    <property type="match status" value="1"/>
</dbReference>
<dbReference type="PANTHER" id="PTHR46713:SF5">
    <property type="entry name" value="UBA DOMAIN-CONTAINING PROTEIN"/>
    <property type="match status" value="1"/>
</dbReference>
<dbReference type="OrthoDB" id="336240at2759"/>
<evidence type="ECO:0000313" key="3">
    <source>
        <dbReference type="EMBL" id="KAG0478445.1"/>
    </source>
</evidence>
<evidence type="ECO:0000313" key="4">
    <source>
        <dbReference type="Proteomes" id="UP000639772"/>
    </source>
</evidence>
<dbReference type="Proteomes" id="UP000639772">
    <property type="component" value="Chromosome 6"/>
</dbReference>
<feature type="region of interest" description="Disordered" evidence="1">
    <location>
        <begin position="118"/>
        <end position="138"/>
    </location>
</feature>
<dbReference type="InterPro" id="IPR015940">
    <property type="entry name" value="UBA"/>
</dbReference>
<dbReference type="AlphaFoldDB" id="A0A835QRS8"/>
<dbReference type="PANTHER" id="PTHR46713">
    <property type="entry name" value="F13M7.16 PROTEIN"/>
    <property type="match status" value="1"/>
</dbReference>
<gene>
    <name evidence="3" type="ORF">HPP92_013164</name>
</gene>
<protein>
    <recommendedName>
        <fullName evidence="2">UBA domain-containing protein</fullName>
    </recommendedName>
</protein>
<dbReference type="InterPro" id="IPR036339">
    <property type="entry name" value="PUB-like_dom_sf"/>
</dbReference>
<dbReference type="InterPro" id="IPR009060">
    <property type="entry name" value="UBA-like_sf"/>
</dbReference>
<proteinExistence type="predicted"/>
<sequence length="306" mass="35505">MAVPEVNKTMLGELESMGFLTSRATRALYYSGNLSIEDAIIWILEHEGDPDVDQIPKVPFDIKIESGEPSEGETTMKLKELREQVQRKNKEEEKRKAREQEKERIRIRKRIMEAKSIQEENDRKRMMASRKAEKEEEKRAREIIRRQLEQDKAERRRMLGLPPLSSATAKTTTLPKQEPHMLKGSRPARFSIEESMKDCLRSLKKNHKVDDAKAKKAFQTLLIYVGNIARNPDDEKYRKIRLSNPLFQDRIGKFEEGVQFLELCGFEKDDGFLYMKRNMVDIDVLNLAGMALNSAITNPYFGLLSL</sequence>
<dbReference type="SUPFAM" id="SSF46934">
    <property type="entry name" value="UBA-like"/>
    <property type="match status" value="1"/>
</dbReference>
<dbReference type="EMBL" id="JADCNM010000006">
    <property type="protein sequence ID" value="KAG0478445.1"/>
    <property type="molecule type" value="Genomic_DNA"/>
</dbReference>
<accession>A0A835QRS8</accession>
<feature type="region of interest" description="Disordered" evidence="1">
    <location>
        <begin position="160"/>
        <end position="183"/>
    </location>
</feature>
<dbReference type="PROSITE" id="PS50030">
    <property type="entry name" value="UBA"/>
    <property type="match status" value="1"/>
</dbReference>
<evidence type="ECO:0000256" key="1">
    <source>
        <dbReference type="SAM" id="MobiDB-lite"/>
    </source>
</evidence>
<feature type="compositionally biased region" description="Basic and acidic residues" evidence="1">
    <location>
        <begin position="74"/>
        <end position="101"/>
    </location>
</feature>
<feature type="domain" description="UBA" evidence="2">
    <location>
        <begin position="5"/>
        <end position="46"/>
    </location>
</feature>
<reference evidence="3 4" key="1">
    <citation type="journal article" date="2020" name="Nat. Food">
        <title>A phased Vanilla planifolia genome enables genetic improvement of flavour and production.</title>
        <authorList>
            <person name="Hasing T."/>
            <person name="Tang H."/>
            <person name="Brym M."/>
            <person name="Khazi F."/>
            <person name="Huang T."/>
            <person name="Chambers A.H."/>
        </authorList>
    </citation>
    <scope>NUCLEOTIDE SEQUENCE [LARGE SCALE GENOMIC DNA]</scope>
    <source>
        <tissue evidence="3">Leaf</tissue>
    </source>
</reference>
<organism evidence="3 4">
    <name type="scientific">Vanilla planifolia</name>
    <name type="common">Vanilla</name>
    <dbReference type="NCBI Taxonomy" id="51239"/>
    <lineage>
        <taxon>Eukaryota</taxon>
        <taxon>Viridiplantae</taxon>
        <taxon>Streptophyta</taxon>
        <taxon>Embryophyta</taxon>
        <taxon>Tracheophyta</taxon>
        <taxon>Spermatophyta</taxon>
        <taxon>Magnoliopsida</taxon>
        <taxon>Liliopsida</taxon>
        <taxon>Asparagales</taxon>
        <taxon>Orchidaceae</taxon>
        <taxon>Vanilloideae</taxon>
        <taxon>Vanilleae</taxon>
        <taxon>Vanilla</taxon>
    </lineage>
</organism>
<evidence type="ECO:0000259" key="2">
    <source>
        <dbReference type="PROSITE" id="PS50030"/>
    </source>
</evidence>
<dbReference type="Pfam" id="PF22562">
    <property type="entry name" value="UBA_7"/>
    <property type="match status" value="1"/>
</dbReference>